<evidence type="ECO:0000256" key="8">
    <source>
        <dbReference type="PROSITE-ProRule" id="PRU00042"/>
    </source>
</evidence>
<comment type="subcellular location">
    <subcellularLocation>
        <location evidence="1">Nucleus</location>
    </subcellularLocation>
</comment>
<protein>
    <recommendedName>
        <fullName evidence="10">C2H2-type domain-containing protein</fullName>
    </recommendedName>
</protein>
<evidence type="ECO:0000256" key="6">
    <source>
        <dbReference type="ARBA" id="ARBA00023163"/>
    </source>
</evidence>
<sequence>MSENKRYPCTQPDCPKSFSHKRNVQGHVRRDHSGRPPTRISCPEAPCNSSFLSRPGLQKHLLLVHQGFVCKVPGCRLQFADKDALESHTQTHTRLECAHVDCERSYANRDSLQRHIRKMHGGVSGGEGTEIIAPAPEPIPGSPGGK</sequence>
<keyword evidence="3 8" id="KW-0863">Zinc-finger</keyword>
<evidence type="ECO:0000256" key="1">
    <source>
        <dbReference type="ARBA" id="ARBA00004123"/>
    </source>
</evidence>
<feature type="region of interest" description="Disordered" evidence="9">
    <location>
        <begin position="122"/>
        <end position="146"/>
    </location>
</feature>
<evidence type="ECO:0000256" key="3">
    <source>
        <dbReference type="ARBA" id="ARBA00022771"/>
    </source>
</evidence>
<dbReference type="PROSITE" id="PS50157">
    <property type="entry name" value="ZINC_FINGER_C2H2_2"/>
    <property type="match status" value="4"/>
</dbReference>
<dbReference type="STRING" id="1314771.A0A197JVY6"/>
<dbReference type="InterPro" id="IPR036236">
    <property type="entry name" value="Znf_C2H2_sf"/>
</dbReference>
<evidence type="ECO:0000313" key="12">
    <source>
        <dbReference type="Proteomes" id="UP000078512"/>
    </source>
</evidence>
<organism evidence="11 12">
    <name type="scientific">Linnemannia elongata AG-77</name>
    <dbReference type="NCBI Taxonomy" id="1314771"/>
    <lineage>
        <taxon>Eukaryota</taxon>
        <taxon>Fungi</taxon>
        <taxon>Fungi incertae sedis</taxon>
        <taxon>Mucoromycota</taxon>
        <taxon>Mortierellomycotina</taxon>
        <taxon>Mortierellomycetes</taxon>
        <taxon>Mortierellales</taxon>
        <taxon>Mortierellaceae</taxon>
        <taxon>Linnemannia</taxon>
    </lineage>
</organism>
<dbReference type="AlphaFoldDB" id="A0A197JVY6"/>
<keyword evidence="6" id="KW-0804">Transcription</keyword>
<feature type="domain" description="C2H2-type" evidence="10">
    <location>
        <begin position="7"/>
        <end position="37"/>
    </location>
</feature>
<keyword evidence="7" id="KW-0539">Nucleus</keyword>
<evidence type="ECO:0000256" key="2">
    <source>
        <dbReference type="ARBA" id="ARBA00022723"/>
    </source>
</evidence>
<evidence type="ECO:0000256" key="5">
    <source>
        <dbReference type="ARBA" id="ARBA00023015"/>
    </source>
</evidence>
<dbReference type="GO" id="GO:0008270">
    <property type="term" value="F:zinc ion binding"/>
    <property type="evidence" value="ECO:0007669"/>
    <property type="project" value="UniProtKB-KW"/>
</dbReference>
<keyword evidence="4" id="KW-0862">Zinc</keyword>
<accession>A0A197JVY6</accession>
<dbReference type="GO" id="GO:0005634">
    <property type="term" value="C:nucleus"/>
    <property type="evidence" value="ECO:0007669"/>
    <property type="project" value="UniProtKB-SubCell"/>
</dbReference>
<feature type="domain" description="C2H2-type" evidence="10">
    <location>
        <begin position="95"/>
        <end position="125"/>
    </location>
</feature>
<dbReference type="SUPFAM" id="SSF57667">
    <property type="entry name" value="beta-beta-alpha zinc fingers"/>
    <property type="match status" value="2"/>
</dbReference>
<name>A0A197JVY6_9FUNG</name>
<dbReference type="SMART" id="SM00355">
    <property type="entry name" value="ZnF_C2H2"/>
    <property type="match status" value="4"/>
</dbReference>
<evidence type="ECO:0000313" key="11">
    <source>
        <dbReference type="EMBL" id="OAQ29380.1"/>
    </source>
</evidence>
<dbReference type="PANTHER" id="PTHR46179">
    <property type="entry name" value="ZINC FINGER PROTEIN"/>
    <property type="match status" value="1"/>
</dbReference>
<reference evidence="11 12" key="1">
    <citation type="submission" date="2016-05" db="EMBL/GenBank/DDBJ databases">
        <title>Genome sequencing reveals origins of a unique bacterial endosymbiosis in the earliest lineages of terrestrial Fungi.</title>
        <authorList>
            <consortium name="DOE Joint Genome Institute"/>
            <person name="Uehling J."/>
            <person name="Gryganskyi A."/>
            <person name="Hameed K."/>
            <person name="Tschaplinski T."/>
            <person name="Misztal P."/>
            <person name="Wu S."/>
            <person name="Desiro A."/>
            <person name="Vande Pol N."/>
            <person name="Du Z.-Y."/>
            <person name="Zienkiewicz A."/>
            <person name="Zienkiewicz K."/>
            <person name="Morin E."/>
            <person name="Tisserant E."/>
            <person name="Splivallo R."/>
            <person name="Hainaut M."/>
            <person name="Henrissat B."/>
            <person name="Ohm R."/>
            <person name="Kuo A."/>
            <person name="Yan J."/>
            <person name="Lipzen A."/>
            <person name="Nolan M."/>
            <person name="Labutti K."/>
            <person name="Barry K."/>
            <person name="Goldstein A."/>
            <person name="Labbe J."/>
            <person name="Schadt C."/>
            <person name="Tuskan G."/>
            <person name="Grigoriev I."/>
            <person name="Martin F."/>
            <person name="Vilgalys R."/>
            <person name="Bonito G."/>
        </authorList>
    </citation>
    <scope>NUCLEOTIDE SEQUENCE [LARGE SCALE GENOMIC DNA]</scope>
    <source>
        <strain evidence="11 12">AG-77</strain>
    </source>
</reference>
<proteinExistence type="predicted"/>
<feature type="compositionally biased region" description="Pro residues" evidence="9">
    <location>
        <begin position="135"/>
        <end position="146"/>
    </location>
</feature>
<dbReference type="Gene3D" id="3.30.160.60">
    <property type="entry name" value="Classic Zinc Finger"/>
    <property type="match status" value="3"/>
</dbReference>
<dbReference type="InterPro" id="IPR051061">
    <property type="entry name" value="Zinc_finger_trans_reg"/>
</dbReference>
<evidence type="ECO:0000259" key="10">
    <source>
        <dbReference type="PROSITE" id="PS50157"/>
    </source>
</evidence>
<keyword evidence="2" id="KW-0479">Metal-binding</keyword>
<evidence type="ECO:0000256" key="9">
    <source>
        <dbReference type="SAM" id="MobiDB-lite"/>
    </source>
</evidence>
<dbReference type="GO" id="GO:0006357">
    <property type="term" value="P:regulation of transcription by RNA polymerase II"/>
    <property type="evidence" value="ECO:0007669"/>
    <property type="project" value="TreeGrafter"/>
</dbReference>
<evidence type="ECO:0000256" key="4">
    <source>
        <dbReference type="ARBA" id="ARBA00022833"/>
    </source>
</evidence>
<dbReference type="OrthoDB" id="4748970at2759"/>
<gene>
    <name evidence="11" type="ORF">K457DRAFT_74979</name>
</gene>
<keyword evidence="12" id="KW-1185">Reference proteome</keyword>
<feature type="domain" description="C2H2-type" evidence="10">
    <location>
        <begin position="68"/>
        <end position="93"/>
    </location>
</feature>
<dbReference type="Proteomes" id="UP000078512">
    <property type="component" value="Unassembled WGS sequence"/>
</dbReference>
<keyword evidence="5" id="KW-0805">Transcription regulation</keyword>
<dbReference type="PROSITE" id="PS00028">
    <property type="entry name" value="ZINC_FINGER_C2H2_1"/>
    <property type="match status" value="3"/>
</dbReference>
<evidence type="ECO:0000256" key="7">
    <source>
        <dbReference type="ARBA" id="ARBA00023242"/>
    </source>
</evidence>
<dbReference type="EMBL" id="KV442041">
    <property type="protein sequence ID" value="OAQ29380.1"/>
    <property type="molecule type" value="Genomic_DNA"/>
</dbReference>
<dbReference type="PANTHER" id="PTHR46179:SF13">
    <property type="entry name" value="C2H2-TYPE DOMAIN-CONTAINING PROTEIN"/>
    <property type="match status" value="1"/>
</dbReference>
<dbReference type="InterPro" id="IPR013087">
    <property type="entry name" value="Znf_C2H2_type"/>
</dbReference>
<feature type="domain" description="C2H2-type" evidence="10">
    <location>
        <begin position="40"/>
        <end position="67"/>
    </location>
</feature>
<dbReference type="Pfam" id="PF00096">
    <property type="entry name" value="zf-C2H2"/>
    <property type="match status" value="3"/>
</dbReference>